<sequence>MSAELISILVLAVVFVIATTRSINMGVLSFAAAFGVGTLAANMDADEIFAGFPGDLFVVLVGVTFLFAIARANGTTDWLVDAAVRLVRGRVALIPWVTFAITALLTAIGAVSPAAVAIVAPVALGFAAQYGIHPLLMGAMVVHGAQAGGFSPISVYGTIVNGIVANERLGGSEITLFLASFVVNLVIAAIVFVVLRKRQVIRTGTADRELVAAGTGGAPPPPASPGTGAPERIRLNAARIATLAALVVLVVATLVFDLDVGLTAMTLAVVLSVIWPVTSKKAVSEVTWPTVLLICGVLTYVGVLQEMGTIEWAGEGVGGIGAPLLAALLLCYIGAIVSAFASSVGIMGALIPLAVPFLALGTVGPVGMICALAVSATVVDVSPFSTNGALVLANAREVDRDSFFRQLLVYGGIMVAVVPAVVWLVLIVPGFG</sequence>
<evidence type="ECO:0000313" key="3">
    <source>
        <dbReference type="EMBL" id="NYI87744.1"/>
    </source>
</evidence>
<feature type="transmembrane region" description="Helical" evidence="1">
    <location>
        <begin position="176"/>
        <end position="195"/>
    </location>
</feature>
<dbReference type="Pfam" id="PF07158">
    <property type="entry name" value="MatC_N"/>
    <property type="match status" value="1"/>
</dbReference>
<feature type="transmembrane region" description="Helical" evidence="1">
    <location>
        <begin position="49"/>
        <end position="70"/>
    </location>
</feature>
<evidence type="ECO:0000259" key="2">
    <source>
        <dbReference type="Pfam" id="PF07158"/>
    </source>
</evidence>
<reference evidence="3 4" key="1">
    <citation type="submission" date="2020-07" db="EMBL/GenBank/DDBJ databases">
        <title>Sequencing the genomes of 1000 actinobacteria strains.</title>
        <authorList>
            <person name="Klenk H.-P."/>
        </authorList>
    </citation>
    <scope>NUCLEOTIDE SEQUENCE [LARGE SCALE GENOMIC DNA]</scope>
    <source>
        <strain evidence="3 4">DSM 104006</strain>
    </source>
</reference>
<feature type="transmembrane region" description="Helical" evidence="1">
    <location>
        <begin position="144"/>
        <end position="164"/>
    </location>
</feature>
<dbReference type="RefSeq" id="WP_179772095.1">
    <property type="nucleotide sequence ID" value="NZ_JACCFK010000001.1"/>
</dbReference>
<dbReference type="Proteomes" id="UP000549616">
    <property type="component" value="Unassembled WGS sequence"/>
</dbReference>
<feature type="domain" description="Dicarboxylate carrier MatC N-terminal" evidence="2">
    <location>
        <begin position="1"/>
        <end position="149"/>
    </location>
</feature>
<feature type="transmembrane region" description="Helical" evidence="1">
    <location>
        <begin position="286"/>
        <end position="304"/>
    </location>
</feature>
<feature type="transmembrane region" description="Helical" evidence="1">
    <location>
        <begin position="357"/>
        <end position="379"/>
    </location>
</feature>
<organism evidence="3 4">
    <name type="scientific">Amycolatopsis endophytica</name>
    <dbReference type="NCBI Taxonomy" id="860233"/>
    <lineage>
        <taxon>Bacteria</taxon>
        <taxon>Bacillati</taxon>
        <taxon>Actinomycetota</taxon>
        <taxon>Actinomycetes</taxon>
        <taxon>Pseudonocardiales</taxon>
        <taxon>Pseudonocardiaceae</taxon>
        <taxon>Amycolatopsis</taxon>
    </lineage>
</organism>
<evidence type="ECO:0000313" key="4">
    <source>
        <dbReference type="Proteomes" id="UP000549616"/>
    </source>
</evidence>
<evidence type="ECO:0000256" key="1">
    <source>
        <dbReference type="SAM" id="Phobius"/>
    </source>
</evidence>
<name>A0A853AYQ6_9PSEU</name>
<dbReference type="EMBL" id="JACCFK010000001">
    <property type="protein sequence ID" value="NYI87744.1"/>
    <property type="molecule type" value="Genomic_DNA"/>
</dbReference>
<dbReference type="AlphaFoldDB" id="A0A853AYQ6"/>
<feature type="transmembrane region" description="Helical" evidence="1">
    <location>
        <begin position="114"/>
        <end position="132"/>
    </location>
</feature>
<dbReference type="InterPro" id="IPR009827">
    <property type="entry name" value="MatC_N"/>
</dbReference>
<gene>
    <name evidence="3" type="ORF">HNR02_001067</name>
</gene>
<protein>
    <submittedName>
        <fullName evidence="3">Di/tricarboxylate transporter</fullName>
    </submittedName>
</protein>
<keyword evidence="1" id="KW-0812">Transmembrane</keyword>
<keyword evidence="1" id="KW-0472">Membrane</keyword>
<accession>A0A853AYQ6</accession>
<dbReference type="InterPro" id="IPR030676">
    <property type="entry name" value="CitT-rel"/>
</dbReference>
<proteinExistence type="predicted"/>
<comment type="caution">
    <text evidence="3">The sequence shown here is derived from an EMBL/GenBank/DDBJ whole genome shotgun (WGS) entry which is preliminary data.</text>
</comment>
<feature type="transmembrane region" description="Helical" evidence="1">
    <location>
        <begin position="237"/>
        <end position="256"/>
    </location>
</feature>
<keyword evidence="1" id="KW-1133">Transmembrane helix</keyword>
<feature type="transmembrane region" description="Helical" evidence="1">
    <location>
        <begin position="324"/>
        <end position="350"/>
    </location>
</feature>
<keyword evidence="4" id="KW-1185">Reference proteome</keyword>
<feature type="transmembrane region" description="Helical" evidence="1">
    <location>
        <begin position="262"/>
        <end position="279"/>
    </location>
</feature>
<feature type="transmembrane region" description="Helical" evidence="1">
    <location>
        <begin position="91"/>
        <end position="108"/>
    </location>
</feature>
<feature type="transmembrane region" description="Helical" evidence="1">
    <location>
        <begin position="407"/>
        <end position="428"/>
    </location>
</feature>
<dbReference type="PANTHER" id="PTHR42826">
    <property type="entry name" value="DICARBOXYLATE TRANSPORTER 2.1, CHLOROPLASTIC"/>
    <property type="match status" value="1"/>
</dbReference>